<keyword evidence="4 9" id="KW-0547">Nucleotide-binding</keyword>
<evidence type="ECO:0000313" key="12">
    <source>
        <dbReference type="Proteomes" id="UP000295636"/>
    </source>
</evidence>
<dbReference type="GO" id="GO:0005524">
    <property type="term" value="F:ATP binding"/>
    <property type="evidence" value="ECO:0007669"/>
    <property type="project" value="UniProtKB-UniRule"/>
</dbReference>
<feature type="domain" description="Protein kinase" evidence="10">
    <location>
        <begin position="41"/>
        <end position="293"/>
    </location>
</feature>
<evidence type="ECO:0000256" key="6">
    <source>
        <dbReference type="ARBA" id="ARBA00022840"/>
    </source>
</evidence>
<dbReference type="PANTHER" id="PTHR24363">
    <property type="entry name" value="SERINE/THREONINE PROTEIN KINASE"/>
    <property type="match status" value="1"/>
</dbReference>
<dbReference type="GO" id="GO:0004674">
    <property type="term" value="F:protein serine/threonine kinase activity"/>
    <property type="evidence" value="ECO:0007669"/>
    <property type="project" value="UniProtKB-KW"/>
</dbReference>
<evidence type="ECO:0000256" key="2">
    <source>
        <dbReference type="ARBA" id="ARBA00022527"/>
    </source>
</evidence>
<gene>
    <name evidence="11" type="ORF">E1757_24025</name>
</gene>
<protein>
    <recommendedName>
        <fullName evidence="1">non-specific serine/threonine protein kinase</fullName>
        <ecNumber evidence="1">2.7.11.1</ecNumber>
    </recommendedName>
</protein>
<keyword evidence="6 9" id="KW-0067">ATP-binding</keyword>
<dbReference type="Pfam" id="PF00069">
    <property type="entry name" value="Pkinase"/>
    <property type="match status" value="1"/>
</dbReference>
<evidence type="ECO:0000256" key="9">
    <source>
        <dbReference type="PROSITE-ProRule" id="PRU10141"/>
    </source>
</evidence>
<keyword evidence="3" id="KW-0808">Transferase</keyword>
<evidence type="ECO:0000256" key="5">
    <source>
        <dbReference type="ARBA" id="ARBA00022777"/>
    </source>
</evidence>
<comment type="catalytic activity">
    <reaction evidence="7">
        <text>L-threonyl-[protein] + ATP = O-phospho-L-threonyl-[protein] + ADP + H(+)</text>
        <dbReference type="Rhea" id="RHEA:46608"/>
        <dbReference type="Rhea" id="RHEA-COMP:11060"/>
        <dbReference type="Rhea" id="RHEA-COMP:11605"/>
        <dbReference type="ChEBI" id="CHEBI:15378"/>
        <dbReference type="ChEBI" id="CHEBI:30013"/>
        <dbReference type="ChEBI" id="CHEBI:30616"/>
        <dbReference type="ChEBI" id="CHEBI:61977"/>
        <dbReference type="ChEBI" id="CHEBI:456216"/>
        <dbReference type="EC" id="2.7.11.1"/>
    </reaction>
</comment>
<dbReference type="Gene3D" id="1.10.510.10">
    <property type="entry name" value="Transferase(Phosphotransferase) domain 1"/>
    <property type="match status" value="1"/>
</dbReference>
<evidence type="ECO:0000256" key="7">
    <source>
        <dbReference type="ARBA" id="ARBA00047899"/>
    </source>
</evidence>
<comment type="caution">
    <text evidence="11">The sequence shown here is derived from an EMBL/GenBank/DDBJ whole genome shotgun (WGS) entry which is preliminary data.</text>
</comment>
<evidence type="ECO:0000259" key="10">
    <source>
        <dbReference type="PROSITE" id="PS50011"/>
    </source>
</evidence>
<dbReference type="AlphaFoldDB" id="A0A4R5KI92"/>
<dbReference type="PROSITE" id="PS00109">
    <property type="entry name" value="PROTEIN_KINASE_TYR"/>
    <property type="match status" value="1"/>
</dbReference>
<dbReference type="Proteomes" id="UP000295636">
    <property type="component" value="Unassembled WGS sequence"/>
</dbReference>
<dbReference type="EC" id="2.7.11.1" evidence="1"/>
<dbReference type="RefSeq" id="WP_133232897.1">
    <property type="nucleotide sequence ID" value="NZ_SMRT01000013.1"/>
</dbReference>
<dbReference type="SUPFAM" id="SSF56112">
    <property type="entry name" value="Protein kinase-like (PK-like)"/>
    <property type="match status" value="1"/>
</dbReference>
<comment type="catalytic activity">
    <reaction evidence="8">
        <text>L-seryl-[protein] + ATP = O-phospho-L-seryl-[protein] + ADP + H(+)</text>
        <dbReference type="Rhea" id="RHEA:17989"/>
        <dbReference type="Rhea" id="RHEA-COMP:9863"/>
        <dbReference type="Rhea" id="RHEA-COMP:11604"/>
        <dbReference type="ChEBI" id="CHEBI:15378"/>
        <dbReference type="ChEBI" id="CHEBI:29999"/>
        <dbReference type="ChEBI" id="CHEBI:30616"/>
        <dbReference type="ChEBI" id="CHEBI:83421"/>
        <dbReference type="ChEBI" id="CHEBI:456216"/>
        <dbReference type="EC" id="2.7.11.1"/>
    </reaction>
</comment>
<dbReference type="InterPro" id="IPR011009">
    <property type="entry name" value="Kinase-like_dom_sf"/>
</dbReference>
<keyword evidence="5 11" id="KW-0418">Kinase</keyword>
<dbReference type="InterPro" id="IPR008266">
    <property type="entry name" value="Tyr_kinase_AS"/>
</dbReference>
<feature type="binding site" evidence="9">
    <location>
        <position position="70"/>
    </location>
    <ligand>
        <name>ATP</name>
        <dbReference type="ChEBI" id="CHEBI:30616"/>
    </ligand>
</feature>
<evidence type="ECO:0000256" key="4">
    <source>
        <dbReference type="ARBA" id="ARBA00022741"/>
    </source>
</evidence>
<dbReference type="InterPro" id="IPR000719">
    <property type="entry name" value="Prot_kinase_dom"/>
</dbReference>
<reference evidence="11 12" key="1">
    <citation type="submission" date="2019-03" db="EMBL/GenBank/DDBJ databases">
        <title>This is whole genome sequence of Paenibacillus sp MS74 strain.</title>
        <authorList>
            <person name="Trinh H.N."/>
        </authorList>
    </citation>
    <scope>NUCLEOTIDE SEQUENCE [LARGE SCALE GENOMIC DNA]</scope>
    <source>
        <strain evidence="11 12">MS74</strain>
    </source>
</reference>
<dbReference type="OrthoDB" id="9788659at2"/>
<evidence type="ECO:0000256" key="8">
    <source>
        <dbReference type="ARBA" id="ARBA00048679"/>
    </source>
</evidence>
<evidence type="ECO:0000313" key="11">
    <source>
        <dbReference type="EMBL" id="TDF94478.1"/>
    </source>
</evidence>
<accession>A0A4R5KI92</accession>
<dbReference type="InterPro" id="IPR017441">
    <property type="entry name" value="Protein_kinase_ATP_BS"/>
</dbReference>
<proteinExistence type="predicted"/>
<name>A0A4R5KI92_9BACL</name>
<dbReference type="PROSITE" id="PS00107">
    <property type="entry name" value="PROTEIN_KINASE_ATP"/>
    <property type="match status" value="1"/>
</dbReference>
<sequence length="293" mass="33102">MAIRYAGKHLWRRLNKKIREAFRLWGDFRRFREGSVINGRYTIVRKLGGGSYGVAYLCRDVRSGKSCVLKRISPLRGGAKRARLIYAKETGTLERLNHPALPALYSKFEYDGHLCFIMEYMEGTSLDALLFADNAVFTERDSLILIKKLLHVVDYMHAAGMLHRDISIGNVIVDGDAVKLIDLGLSRELAGGNAATDDPHDIEADDPSEKILRRNIHVTSDYYAVGHLLLFLLYSTFHADDSASAGVDSGWEQELTLHPDTKKLLRRLLLTEQPYKNVQEIIDDADRILSVLT</sequence>
<dbReference type="EMBL" id="SMRT01000013">
    <property type="protein sequence ID" value="TDF94478.1"/>
    <property type="molecule type" value="Genomic_DNA"/>
</dbReference>
<dbReference type="PANTHER" id="PTHR24363:SF0">
    <property type="entry name" value="SERINE_THREONINE KINASE LIKE DOMAIN CONTAINING 1"/>
    <property type="match status" value="1"/>
</dbReference>
<dbReference type="PROSITE" id="PS50011">
    <property type="entry name" value="PROTEIN_KINASE_DOM"/>
    <property type="match status" value="1"/>
</dbReference>
<evidence type="ECO:0000256" key="1">
    <source>
        <dbReference type="ARBA" id="ARBA00012513"/>
    </source>
</evidence>
<keyword evidence="12" id="KW-1185">Reference proteome</keyword>
<keyword evidence="2" id="KW-0723">Serine/threonine-protein kinase</keyword>
<evidence type="ECO:0000256" key="3">
    <source>
        <dbReference type="ARBA" id="ARBA00022679"/>
    </source>
</evidence>
<organism evidence="11 12">
    <name type="scientific">Paenibacillus piri</name>
    <dbReference type="NCBI Taxonomy" id="2547395"/>
    <lineage>
        <taxon>Bacteria</taxon>
        <taxon>Bacillati</taxon>
        <taxon>Bacillota</taxon>
        <taxon>Bacilli</taxon>
        <taxon>Bacillales</taxon>
        <taxon>Paenibacillaceae</taxon>
        <taxon>Paenibacillus</taxon>
    </lineage>
</organism>